<dbReference type="PROSITE" id="PS51273">
    <property type="entry name" value="GATASE_TYPE_1"/>
    <property type="match status" value="1"/>
</dbReference>
<dbReference type="GO" id="GO:0005773">
    <property type="term" value="C:vacuole"/>
    <property type="evidence" value="ECO:0007669"/>
    <property type="project" value="TreeGrafter"/>
</dbReference>
<dbReference type="PANTHER" id="PTHR11315:SF20">
    <property type="entry name" value="GAMMA-GLUTAMYL HYDROLASE"/>
    <property type="match status" value="1"/>
</dbReference>
<evidence type="ECO:0000256" key="2">
    <source>
        <dbReference type="ARBA" id="ARBA00011083"/>
    </source>
</evidence>
<dbReference type="Gene3D" id="3.40.50.880">
    <property type="match status" value="1"/>
</dbReference>
<evidence type="ECO:0000313" key="11">
    <source>
        <dbReference type="Proteomes" id="UP000618051"/>
    </source>
</evidence>
<evidence type="ECO:0000256" key="1">
    <source>
        <dbReference type="ARBA" id="ARBA00004239"/>
    </source>
</evidence>
<reference evidence="9" key="1">
    <citation type="submission" date="2020-10" db="EMBL/GenBank/DDBJ databases">
        <title>Feather gene expression reveals the developmental basis of iridescence in African starlings.</title>
        <authorList>
            <person name="Rubenstein D.R."/>
        </authorList>
    </citation>
    <scope>NUCLEOTIDE SEQUENCE</scope>
    <source>
        <strain evidence="9">SS15</strain>
        <tissue evidence="9">Liver</tissue>
    </source>
</reference>
<comment type="caution">
    <text evidence="8">Lacks conserved residue(s) required for the propagation of feature annotation.</text>
</comment>
<dbReference type="GO" id="GO:0046900">
    <property type="term" value="P:tetrahydrofolylpolyglutamate metabolic process"/>
    <property type="evidence" value="ECO:0007669"/>
    <property type="project" value="TreeGrafter"/>
</dbReference>
<dbReference type="InterPro" id="IPR029062">
    <property type="entry name" value="Class_I_gatase-like"/>
</dbReference>
<dbReference type="InterPro" id="IPR011697">
    <property type="entry name" value="Peptidase_C26"/>
</dbReference>
<dbReference type="Proteomes" id="UP000618051">
    <property type="component" value="Unassembled WGS sequence"/>
</dbReference>
<dbReference type="GO" id="GO:0005576">
    <property type="term" value="C:extracellular region"/>
    <property type="evidence" value="ECO:0007669"/>
    <property type="project" value="UniProtKB-SubCell"/>
</dbReference>
<feature type="non-terminal residue" evidence="9">
    <location>
        <position position="161"/>
    </location>
</feature>
<comment type="subcellular location">
    <subcellularLocation>
        <location evidence="1">Secreted</location>
        <location evidence="1">Extracellular space</location>
    </subcellularLocation>
</comment>
<keyword evidence="6 10" id="KW-0378">Hydrolase</keyword>
<keyword evidence="4" id="KW-0964">Secreted</keyword>
<organism evidence="9">
    <name type="scientific">Lamprotornis superbus</name>
    <dbReference type="NCBI Taxonomy" id="245042"/>
    <lineage>
        <taxon>Eukaryota</taxon>
        <taxon>Metazoa</taxon>
        <taxon>Chordata</taxon>
        <taxon>Craniata</taxon>
        <taxon>Vertebrata</taxon>
        <taxon>Euteleostomi</taxon>
        <taxon>Archelosauria</taxon>
        <taxon>Archosauria</taxon>
        <taxon>Dinosauria</taxon>
        <taxon>Saurischia</taxon>
        <taxon>Theropoda</taxon>
        <taxon>Coelurosauria</taxon>
        <taxon>Aves</taxon>
        <taxon>Neognathae</taxon>
        <taxon>Neoaves</taxon>
        <taxon>Telluraves</taxon>
        <taxon>Australaves</taxon>
        <taxon>Passeriformes</taxon>
        <taxon>Sturnidae</taxon>
        <taxon>Lamprotornis</taxon>
    </lineage>
</organism>
<dbReference type="EC" id="3.4.19.9" evidence="3"/>
<dbReference type="Pfam" id="PF07722">
    <property type="entry name" value="Peptidase_C26"/>
    <property type="match status" value="1"/>
</dbReference>
<dbReference type="AlphaFoldDB" id="A0A835NVS5"/>
<dbReference type="GO" id="GO:0034722">
    <property type="term" value="F:gamma-glutamyl-peptidase activity"/>
    <property type="evidence" value="ECO:0007669"/>
    <property type="project" value="UniProtKB-EC"/>
</dbReference>
<dbReference type="EMBL" id="JADDUC020000001">
    <property type="protein sequence ID" value="KAI1243411.1"/>
    <property type="molecule type" value="Genomic_DNA"/>
</dbReference>
<sequence length="161" mass="18519">MFRNFPDDVLHALATEPLTSNFHVWSLSMQNFTNNEKLRNFYNVLTTNTDGEVEFISTMEAYKYPIYGMQWHPEKNPFEWKDSPGIPHSPSAVRAAYYMADFFINEERLPVVGEVMQLTLMKDPGAPLPVQIHTEGIQIIYMEAAYGVPYPLSVDKTHKSL</sequence>
<reference evidence="10 11" key="2">
    <citation type="journal article" date="2021" name="J. Hered.">
        <title>Feather Gene Expression Elucidates the Developmental Basis of Plumage Iridescence in African Starlings.</title>
        <authorList>
            <person name="Rubenstein D.R."/>
            <person name="Corvelo A."/>
            <person name="MacManes M.D."/>
            <person name="Maia R."/>
            <person name="Narzisi G."/>
            <person name="Rousaki A."/>
            <person name="Vandenabeele P."/>
            <person name="Shawkey M.D."/>
            <person name="Solomon J."/>
        </authorList>
    </citation>
    <scope>NUCLEOTIDE SEQUENCE [LARGE SCALE GENOMIC DNA]</scope>
    <source>
        <strain evidence="10">SS15</strain>
    </source>
</reference>
<evidence type="ECO:0000256" key="7">
    <source>
        <dbReference type="PIRSR" id="PIRSR615527-1"/>
    </source>
</evidence>
<dbReference type="InterPro" id="IPR015527">
    <property type="entry name" value="Pept_C26_g-glut_hydrolase"/>
</dbReference>
<dbReference type="OrthoDB" id="64220at2759"/>
<dbReference type="PANTHER" id="PTHR11315">
    <property type="entry name" value="PROTEASE FAMILY C26 GAMMA-GLUTAMYL HYDROLASE"/>
    <property type="match status" value="1"/>
</dbReference>
<evidence type="ECO:0000256" key="6">
    <source>
        <dbReference type="ARBA" id="ARBA00022801"/>
    </source>
</evidence>
<comment type="similarity">
    <text evidence="2">Belongs to the peptidase C26 family.</text>
</comment>
<dbReference type="EMBL" id="JADDUC010000039">
    <property type="protein sequence ID" value="KAG0122050.1"/>
    <property type="molecule type" value="Genomic_DNA"/>
</dbReference>
<reference evidence="10" key="3">
    <citation type="submission" date="2022-01" db="EMBL/GenBank/DDBJ databases">
        <authorList>
            <person name="Rubenstein D.R."/>
        </authorList>
    </citation>
    <scope>NUCLEOTIDE SEQUENCE</scope>
    <source>
        <strain evidence="10">SS15</strain>
        <tissue evidence="10">Liver</tissue>
    </source>
</reference>
<name>A0A835NVS5_9PASS</name>
<evidence type="ECO:0000313" key="9">
    <source>
        <dbReference type="EMBL" id="KAG0122050.1"/>
    </source>
</evidence>
<proteinExistence type="inferred from homology"/>
<dbReference type="PROSITE" id="PS51275">
    <property type="entry name" value="PEPTIDASE_C26_GGH"/>
    <property type="match status" value="1"/>
</dbReference>
<evidence type="ECO:0000256" key="3">
    <source>
        <dbReference type="ARBA" id="ARBA00012886"/>
    </source>
</evidence>
<evidence type="ECO:0000313" key="10">
    <source>
        <dbReference type="EMBL" id="KAI1243411.1"/>
    </source>
</evidence>
<keyword evidence="5" id="KW-0732">Signal</keyword>
<keyword evidence="11" id="KW-1185">Reference proteome</keyword>
<protein>
    <recommendedName>
        <fullName evidence="3">folate gamma-glutamyl hydrolase</fullName>
        <ecNumber evidence="3">3.4.19.9</ecNumber>
    </recommendedName>
</protein>
<evidence type="ECO:0000256" key="4">
    <source>
        <dbReference type="ARBA" id="ARBA00022525"/>
    </source>
</evidence>
<evidence type="ECO:0000256" key="8">
    <source>
        <dbReference type="PROSITE-ProRule" id="PRU00607"/>
    </source>
</evidence>
<accession>A0A835NVS5</accession>
<feature type="active site" description="Proton donor" evidence="7">
    <location>
        <position position="72"/>
    </location>
</feature>
<evidence type="ECO:0000256" key="5">
    <source>
        <dbReference type="ARBA" id="ARBA00022729"/>
    </source>
</evidence>
<dbReference type="SUPFAM" id="SSF52317">
    <property type="entry name" value="Class I glutamine amidotransferase-like"/>
    <property type="match status" value="1"/>
</dbReference>
<gene>
    <name evidence="10" type="ORF">IHE44_0001016</name>
    <name evidence="9" type="ORF">IHE44_009564</name>
</gene>
<comment type="caution">
    <text evidence="9">The sequence shown here is derived from an EMBL/GenBank/DDBJ whole genome shotgun (WGS) entry which is preliminary data.</text>
</comment>